<accession>A0AAE0W7K3</accession>
<keyword evidence="2" id="KW-1133">Transmembrane helix</keyword>
<keyword evidence="2" id="KW-0472">Membrane</keyword>
<organism evidence="3 4">
    <name type="scientific">Potamilus streckersoni</name>
    <dbReference type="NCBI Taxonomy" id="2493646"/>
    <lineage>
        <taxon>Eukaryota</taxon>
        <taxon>Metazoa</taxon>
        <taxon>Spiralia</taxon>
        <taxon>Lophotrochozoa</taxon>
        <taxon>Mollusca</taxon>
        <taxon>Bivalvia</taxon>
        <taxon>Autobranchia</taxon>
        <taxon>Heteroconchia</taxon>
        <taxon>Palaeoheterodonta</taxon>
        <taxon>Unionida</taxon>
        <taxon>Unionoidea</taxon>
        <taxon>Unionidae</taxon>
        <taxon>Ambleminae</taxon>
        <taxon>Lampsilini</taxon>
        <taxon>Potamilus</taxon>
    </lineage>
</organism>
<reference evidence="3" key="2">
    <citation type="journal article" date="2021" name="Genome Biol. Evol.">
        <title>Developing a high-quality reference genome for a parasitic bivalve with doubly uniparental inheritance (Bivalvia: Unionida).</title>
        <authorList>
            <person name="Smith C.H."/>
        </authorList>
    </citation>
    <scope>NUCLEOTIDE SEQUENCE</scope>
    <source>
        <strain evidence="3">CHS0354</strain>
        <tissue evidence="3">Mantle</tissue>
    </source>
</reference>
<reference evidence="3" key="3">
    <citation type="submission" date="2023-05" db="EMBL/GenBank/DDBJ databases">
        <authorList>
            <person name="Smith C.H."/>
        </authorList>
    </citation>
    <scope>NUCLEOTIDE SEQUENCE</scope>
    <source>
        <strain evidence="3">CHS0354</strain>
        <tissue evidence="3">Mantle</tissue>
    </source>
</reference>
<feature type="transmembrane region" description="Helical" evidence="2">
    <location>
        <begin position="97"/>
        <end position="122"/>
    </location>
</feature>
<reference evidence="3" key="1">
    <citation type="journal article" date="2021" name="Genome Biol. Evol.">
        <title>A High-Quality Reference Genome for a Parasitic Bivalve with Doubly Uniparental Inheritance (Bivalvia: Unionida).</title>
        <authorList>
            <person name="Smith C.H."/>
        </authorList>
    </citation>
    <scope>NUCLEOTIDE SEQUENCE</scope>
    <source>
        <strain evidence="3">CHS0354</strain>
    </source>
</reference>
<evidence type="ECO:0000313" key="3">
    <source>
        <dbReference type="EMBL" id="KAK3603150.1"/>
    </source>
</evidence>
<dbReference type="AlphaFoldDB" id="A0AAE0W7K3"/>
<dbReference type="EMBL" id="JAEAOA010002359">
    <property type="protein sequence ID" value="KAK3603150.1"/>
    <property type="molecule type" value="Genomic_DNA"/>
</dbReference>
<protein>
    <submittedName>
        <fullName evidence="3">Uncharacterized protein</fullName>
    </submittedName>
</protein>
<evidence type="ECO:0000256" key="1">
    <source>
        <dbReference type="SAM" id="MobiDB-lite"/>
    </source>
</evidence>
<dbReference type="Proteomes" id="UP001195483">
    <property type="component" value="Unassembled WGS sequence"/>
</dbReference>
<sequence>MAYLLQYLNQTTSVSLRLIRSAIAKTLDQSRAPPVGNCFGFDCVINEEFCDETKQGCEKCAYEHNKCTATWSCFNFCSEKAAQEICGGSTEIVETTWWLYLLIAILVASVLANIGFIIDKILKCKRHESRSRKGSEKEKADEDENIDLVSSDRGNDIPMNSSKMASVPKQPTAPP</sequence>
<keyword evidence="2" id="KW-0812">Transmembrane</keyword>
<comment type="caution">
    <text evidence="3">The sequence shown here is derived from an EMBL/GenBank/DDBJ whole genome shotgun (WGS) entry which is preliminary data.</text>
</comment>
<evidence type="ECO:0000313" key="4">
    <source>
        <dbReference type="Proteomes" id="UP001195483"/>
    </source>
</evidence>
<evidence type="ECO:0000256" key="2">
    <source>
        <dbReference type="SAM" id="Phobius"/>
    </source>
</evidence>
<name>A0AAE0W7K3_9BIVA</name>
<keyword evidence="4" id="KW-1185">Reference proteome</keyword>
<gene>
    <name evidence="3" type="ORF">CHS0354_042980</name>
</gene>
<proteinExistence type="predicted"/>
<feature type="region of interest" description="Disordered" evidence="1">
    <location>
        <begin position="129"/>
        <end position="175"/>
    </location>
</feature>
<feature type="compositionally biased region" description="Basic and acidic residues" evidence="1">
    <location>
        <begin position="131"/>
        <end position="140"/>
    </location>
</feature>